<dbReference type="EMBL" id="CP036401">
    <property type="protein sequence ID" value="QBI00856.1"/>
    <property type="molecule type" value="Genomic_DNA"/>
</dbReference>
<evidence type="ECO:0000313" key="2">
    <source>
        <dbReference type="EMBL" id="QBI00856.1"/>
    </source>
</evidence>
<dbReference type="Proteomes" id="UP000628442">
    <property type="component" value="Unassembled WGS sequence"/>
</dbReference>
<evidence type="ECO:0000313" key="1">
    <source>
        <dbReference type="EMBL" id="GGY30216.1"/>
    </source>
</evidence>
<evidence type="ECO:0000313" key="4">
    <source>
        <dbReference type="Proteomes" id="UP000628442"/>
    </source>
</evidence>
<keyword evidence="3" id="KW-1185">Reference proteome</keyword>
<dbReference type="OrthoDB" id="6301537at2"/>
<gene>
    <name evidence="2" type="ORF">EYF70_08355</name>
    <name evidence="1" type="ORF">GCM10007387_09810</name>
</gene>
<name>A0A411WVS2_9BURK</name>
<dbReference type="Proteomes" id="UP000292307">
    <property type="component" value="Chromosome"/>
</dbReference>
<dbReference type="RefSeq" id="WP_131144984.1">
    <property type="nucleotide sequence ID" value="NZ_BMWV01000002.1"/>
</dbReference>
<protein>
    <submittedName>
        <fullName evidence="1">Uncharacterized protein</fullName>
    </submittedName>
</protein>
<accession>A0A411WVS2</accession>
<organism evidence="1 4">
    <name type="scientific">Pseudoduganella albidiflava</name>
    <dbReference type="NCBI Taxonomy" id="321983"/>
    <lineage>
        <taxon>Bacteria</taxon>
        <taxon>Pseudomonadati</taxon>
        <taxon>Pseudomonadota</taxon>
        <taxon>Betaproteobacteria</taxon>
        <taxon>Burkholderiales</taxon>
        <taxon>Oxalobacteraceae</taxon>
        <taxon>Telluria group</taxon>
        <taxon>Pseudoduganella</taxon>
    </lineage>
</organism>
<reference evidence="2 3" key="2">
    <citation type="submission" date="2019-02" db="EMBL/GenBank/DDBJ databases">
        <title>Draft Genome Sequences of Six Type Strains of the Genus Massilia.</title>
        <authorList>
            <person name="Miess H."/>
            <person name="Frediansyhah A."/>
            <person name="Gross H."/>
        </authorList>
    </citation>
    <scope>NUCLEOTIDE SEQUENCE [LARGE SCALE GENOMIC DNA]</scope>
    <source>
        <strain evidence="2 3">DSM 17472</strain>
    </source>
</reference>
<sequence>MAYEFLVGTSRKNLDAFRCVGTLDFDELKEISRLLKKADSTFLHRVSNIFDDQTFSIAEVKVGLEELLPLLEYDLLVEERRLLHKLLAVLAYADWKQLILFGAAD</sequence>
<dbReference type="EMBL" id="BMWV01000002">
    <property type="protein sequence ID" value="GGY30216.1"/>
    <property type="molecule type" value="Genomic_DNA"/>
</dbReference>
<reference evidence="1" key="3">
    <citation type="submission" date="2022-12" db="EMBL/GenBank/DDBJ databases">
        <authorList>
            <person name="Sun Q."/>
            <person name="Kim S."/>
        </authorList>
    </citation>
    <scope>NUCLEOTIDE SEQUENCE</scope>
    <source>
        <strain evidence="1">KCTC 12343</strain>
    </source>
</reference>
<proteinExistence type="predicted"/>
<dbReference type="AlphaFoldDB" id="A0A411WVS2"/>
<reference evidence="1" key="1">
    <citation type="journal article" date="2014" name="Int. J. Syst. Evol. Microbiol.">
        <title>Complete genome sequence of Corynebacterium casei LMG S-19264T (=DSM 44701T), isolated from a smear-ripened cheese.</title>
        <authorList>
            <consortium name="US DOE Joint Genome Institute (JGI-PGF)"/>
            <person name="Walter F."/>
            <person name="Albersmeier A."/>
            <person name="Kalinowski J."/>
            <person name="Ruckert C."/>
        </authorList>
    </citation>
    <scope>NUCLEOTIDE SEQUENCE</scope>
    <source>
        <strain evidence="1">KCTC 12343</strain>
    </source>
</reference>
<evidence type="ECO:0000313" key="3">
    <source>
        <dbReference type="Proteomes" id="UP000292307"/>
    </source>
</evidence>